<evidence type="ECO:0000259" key="5">
    <source>
        <dbReference type="Pfam" id="PF00171"/>
    </source>
</evidence>
<evidence type="ECO:0000313" key="7">
    <source>
        <dbReference type="Proteomes" id="UP000517547"/>
    </source>
</evidence>
<dbReference type="PANTHER" id="PTHR43353">
    <property type="entry name" value="SUCCINATE-SEMIALDEHYDE DEHYDROGENASE, MITOCHONDRIAL"/>
    <property type="match status" value="1"/>
</dbReference>
<gene>
    <name evidence="6" type="ORF">HX845_29645</name>
</gene>
<dbReference type="Pfam" id="PF00171">
    <property type="entry name" value="Aldedh"/>
    <property type="match status" value="1"/>
</dbReference>
<sequence length="486" mass="51696">MSIASYPQIYQFIAGRWVEGGAQTVEQVLDPATEQVLGRYRHASLGDIDAALAAADEALPGWRGKTAEARYQILRTSAGLLRQRTEEAAAILSLEQGKPLAEARMEIQVSADVLDWYAEEGRRAYGRVIPGAANSRLLVVNEAIGAVAAFTPWNFPATTVARKLGGALAAGCTVIIKASEETAATAVIIFQCLEQAGLPAGVANLLLGIPAEISTRLLSSKVIRKVSLTGSLPVGRVLGHLAVDNDLVTTMELGGNAPVIVFDDVDVEAVATLCATAKFRNAGQVCNVPSRFYVHERIAERFAATVQAFARDLRVGPGVEAGTQMGPLANARRLAVMQQLIDDARERGADLLAGGKRLERDGYFFAPSVLADVPDAARVLVEEAFGPIMPITTFSDRDEVLVRANDTAYGLGSFVFTESLDHATYVSDALEAGMVGVNTTVLSRTETPFGGIKASGHGFESGIEGLEAYLRKKVILQHPPVRGAAR</sequence>
<dbReference type="SUPFAM" id="SSF53720">
    <property type="entry name" value="ALDH-like"/>
    <property type="match status" value="1"/>
</dbReference>
<name>A0A7Y7Y4R8_9PSED</name>
<organism evidence="6 7">
    <name type="scientific">Pseudomonas gingeri</name>
    <dbReference type="NCBI Taxonomy" id="117681"/>
    <lineage>
        <taxon>Bacteria</taxon>
        <taxon>Pseudomonadati</taxon>
        <taxon>Pseudomonadota</taxon>
        <taxon>Gammaproteobacteria</taxon>
        <taxon>Pseudomonadales</taxon>
        <taxon>Pseudomonadaceae</taxon>
        <taxon>Pseudomonas</taxon>
    </lineage>
</organism>
<dbReference type="Gene3D" id="3.40.309.10">
    <property type="entry name" value="Aldehyde Dehydrogenase, Chain A, domain 2"/>
    <property type="match status" value="1"/>
</dbReference>
<dbReference type="FunFam" id="3.40.309.10:FF:000009">
    <property type="entry name" value="Aldehyde dehydrogenase A"/>
    <property type="match status" value="1"/>
</dbReference>
<evidence type="ECO:0000256" key="4">
    <source>
        <dbReference type="RuleBase" id="RU003345"/>
    </source>
</evidence>
<dbReference type="AlphaFoldDB" id="A0A7Y7Y4R8"/>
<evidence type="ECO:0000256" key="1">
    <source>
        <dbReference type="ARBA" id="ARBA00009986"/>
    </source>
</evidence>
<proteinExistence type="inferred from homology"/>
<dbReference type="PROSITE" id="PS00687">
    <property type="entry name" value="ALDEHYDE_DEHYDR_GLU"/>
    <property type="match status" value="1"/>
</dbReference>
<dbReference type="InterPro" id="IPR016161">
    <property type="entry name" value="Ald_DH/histidinol_DH"/>
</dbReference>
<dbReference type="InterPro" id="IPR015590">
    <property type="entry name" value="Aldehyde_DH_dom"/>
</dbReference>
<dbReference type="InterPro" id="IPR050740">
    <property type="entry name" value="Aldehyde_DH_Superfamily"/>
</dbReference>
<comment type="similarity">
    <text evidence="1 4">Belongs to the aldehyde dehydrogenase family.</text>
</comment>
<protein>
    <submittedName>
        <fullName evidence="6">NAD-dependent succinate-semialdehyde dehydrogenase</fullName>
    </submittedName>
</protein>
<dbReference type="Proteomes" id="UP000517547">
    <property type="component" value="Unassembled WGS sequence"/>
</dbReference>
<accession>A0A7Y7Y4R8</accession>
<dbReference type="CDD" id="cd07103">
    <property type="entry name" value="ALDH_F5_SSADH_GabD"/>
    <property type="match status" value="1"/>
</dbReference>
<dbReference type="GO" id="GO:0004777">
    <property type="term" value="F:succinate-semialdehyde dehydrogenase (NAD+) activity"/>
    <property type="evidence" value="ECO:0007669"/>
    <property type="project" value="TreeGrafter"/>
</dbReference>
<evidence type="ECO:0000256" key="3">
    <source>
        <dbReference type="PROSITE-ProRule" id="PRU10007"/>
    </source>
</evidence>
<dbReference type="Gene3D" id="3.40.605.10">
    <property type="entry name" value="Aldehyde Dehydrogenase, Chain A, domain 1"/>
    <property type="match status" value="1"/>
</dbReference>
<dbReference type="InterPro" id="IPR016162">
    <property type="entry name" value="Ald_DH_N"/>
</dbReference>
<dbReference type="EMBL" id="JACAQE010000010">
    <property type="protein sequence ID" value="NWC17853.1"/>
    <property type="molecule type" value="Genomic_DNA"/>
</dbReference>
<feature type="active site" evidence="3">
    <location>
        <position position="252"/>
    </location>
</feature>
<dbReference type="InterPro" id="IPR016163">
    <property type="entry name" value="Ald_DH_C"/>
</dbReference>
<reference evidence="6 7" key="1">
    <citation type="submission" date="2020-04" db="EMBL/GenBank/DDBJ databases">
        <title>Molecular characterization of pseudomonads from Agaricus bisporus reveal novel blotch 2 pathogens in Western Europe.</title>
        <authorList>
            <person name="Taparia T."/>
            <person name="Krijger M."/>
            <person name="Haynes E."/>
            <person name="Elpinstone J.G."/>
            <person name="Noble R."/>
            <person name="Van Der Wolf J."/>
        </authorList>
    </citation>
    <scope>NUCLEOTIDE SEQUENCE [LARGE SCALE GENOMIC DNA]</scope>
    <source>
        <strain evidence="6 7">IPO3738</strain>
    </source>
</reference>
<dbReference type="RefSeq" id="WP_017128829.1">
    <property type="nucleotide sequence ID" value="NZ_JACAQE010000010.1"/>
</dbReference>
<keyword evidence="2 4" id="KW-0560">Oxidoreductase</keyword>
<evidence type="ECO:0000313" key="6">
    <source>
        <dbReference type="EMBL" id="NWC17853.1"/>
    </source>
</evidence>
<dbReference type="InterPro" id="IPR029510">
    <property type="entry name" value="Ald_DH_CS_GLU"/>
</dbReference>
<comment type="caution">
    <text evidence="6">The sequence shown here is derived from an EMBL/GenBank/DDBJ whole genome shotgun (WGS) entry which is preliminary data.</text>
</comment>
<feature type="domain" description="Aldehyde dehydrogenase" evidence="5">
    <location>
        <begin position="17"/>
        <end position="474"/>
    </location>
</feature>
<dbReference type="PANTHER" id="PTHR43353:SF5">
    <property type="entry name" value="SUCCINATE-SEMIALDEHYDE DEHYDROGENASE, MITOCHONDRIAL"/>
    <property type="match status" value="1"/>
</dbReference>
<dbReference type="GO" id="GO:0009450">
    <property type="term" value="P:gamma-aminobutyric acid catabolic process"/>
    <property type="evidence" value="ECO:0007669"/>
    <property type="project" value="TreeGrafter"/>
</dbReference>
<dbReference type="FunFam" id="3.40.605.10:FF:000007">
    <property type="entry name" value="NAD/NADP-dependent betaine aldehyde dehydrogenase"/>
    <property type="match status" value="1"/>
</dbReference>
<evidence type="ECO:0000256" key="2">
    <source>
        <dbReference type="ARBA" id="ARBA00023002"/>
    </source>
</evidence>